<protein>
    <submittedName>
        <fullName evidence="8">Uncharacterized protein</fullName>
    </submittedName>
</protein>
<dbReference type="EMBL" id="KN822943">
    <property type="protein sequence ID" value="KIO34279.1"/>
    <property type="molecule type" value="Genomic_DNA"/>
</dbReference>
<dbReference type="SMART" id="SM00320">
    <property type="entry name" value="WD40"/>
    <property type="match status" value="5"/>
</dbReference>
<evidence type="ECO:0000256" key="6">
    <source>
        <dbReference type="PROSITE-ProRule" id="PRU00221"/>
    </source>
</evidence>
<evidence type="ECO:0000256" key="3">
    <source>
        <dbReference type="ARBA" id="ARBA00022574"/>
    </source>
</evidence>
<evidence type="ECO:0000256" key="2">
    <source>
        <dbReference type="ARBA" id="ARBA00005616"/>
    </source>
</evidence>
<comment type="subcellular location">
    <subcellularLocation>
        <location evidence="1">Nucleus</location>
    </subcellularLocation>
</comment>
<dbReference type="PROSITE" id="PS50294">
    <property type="entry name" value="WD_REPEATS_REGION"/>
    <property type="match status" value="1"/>
</dbReference>
<dbReference type="Gene3D" id="2.130.10.10">
    <property type="entry name" value="YVTN repeat-like/Quinoprotein amine dehydrogenase"/>
    <property type="match status" value="2"/>
</dbReference>
<dbReference type="PANTHER" id="PTHR19861:SF0">
    <property type="entry name" value="WD REPEAT-CONTAINING PROTEIN 82"/>
    <property type="match status" value="1"/>
</dbReference>
<keyword evidence="5" id="KW-0539">Nucleus</keyword>
<dbReference type="GO" id="GO:0003682">
    <property type="term" value="F:chromatin binding"/>
    <property type="evidence" value="ECO:0007669"/>
    <property type="project" value="TreeGrafter"/>
</dbReference>
<keyword evidence="9" id="KW-1185">Reference proteome</keyword>
<evidence type="ECO:0000256" key="5">
    <source>
        <dbReference type="ARBA" id="ARBA00023242"/>
    </source>
</evidence>
<gene>
    <name evidence="8" type="ORF">M407DRAFT_13489</name>
</gene>
<organism evidence="8 9">
    <name type="scientific">Tulasnella calospora MUT 4182</name>
    <dbReference type="NCBI Taxonomy" id="1051891"/>
    <lineage>
        <taxon>Eukaryota</taxon>
        <taxon>Fungi</taxon>
        <taxon>Dikarya</taxon>
        <taxon>Basidiomycota</taxon>
        <taxon>Agaricomycotina</taxon>
        <taxon>Agaricomycetes</taxon>
        <taxon>Cantharellales</taxon>
        <taxon>Tulasnellaceae</taxon>
        <taxon>Tulasnella</taxon>
    </lineage>
</organism>
<comment type="similarity">
    <text evidence="2">Belongs to the WD repeat SWD2 family.</text>
</comment>
<dbReference type="InterPro" id="IPR036322">
    <property type="entry name" value="WD40_repeat_dom_sf"/>
</dbReference>
<name>A0A0C3QYF4_9AGAM</name>
<dbReference type="GO" id="GO:0048188">
    <property type="term" value="C:Set1C/COMPASS complex"/>
    <property type="evidence" value="ECO:0007669"/>
    <property type="project" value="TreeGrafter"/>
</dbReference>
<feature type="compositionally biased region" description="Basic and acidic residues" evidence="7">
    <location>
        <begin position="387"/>
        <end position="398"/>
    </location>
</feature>
<keyword evidence="4" id="KW-0677">Repeat</keyword>
<feature type="region of interest" description="Disordered" evidence="7">
    <location>
        <begin position="376"/>
        <end position="398"/>
    </location>
</feature>
<dbReference type="InterPro" id="IPR001680">
    <property type="entry name" value="WD40_rpt"/>
</dbReference>
<dbReference type="OrthoDB" id="27537at2759"/>
<sequence>MASTGKNKPASPLTPALLGRYKPAKIFKGSVDPPNAPPSSPGRPQPPRHITGMAFDDFGDTLVTAAEDETFRLYNCKTGKHVKTLFSKKYGVDLPRFTHKNTTILHTSTKDDDTIRYHSLHDNKYLQYFKGHKKQVVSMEVHPLEDTFMSGSMDNTVRLWDLRTPNCRGLLNLPSTPIVTYDPAGMVFAVAINTYQRILLYDIKLFDKDPFLSIELKDPYLSKISFPPRKPWITSMSFSTNSKWILVGTAGDVHYVLDAFDGNLLARLEGFRGLEGGKTGDHFGVMPVKGISGEEVGWTTDSKFIFSGSQPGKILFWDASMIPATPAPEGENARVLTPTVTLDGHPGPSRCVKFNPRYQMFASAGAELAFWLADASNEAEKSEDENKETTKGKERAPF</sequence>
<dbReference type="Proteomes" id="UP000054248">
    <property type="component" value="Unassembled WGS sequence"/>
</dbReference>
<dbReference type="PROSITE" id="PS50082">
    <property type="entry name" value="WD_REPEATS_2"/>
    <property type="match status" value="1"/>
</dbReference>
<reference evidence="9" key="2">
    <citation type="submission" date="2015-01" db="EMBL/GenBank/DDBJ databases">
        <title>Evolutionary Origins and Diversification of the Mycorrhizal Mutualists.</title>
        <authorList>
            <consortium name="DOE Joint Genome Institute"/>
            <consortium name="Mycorrhizal Genomics Consortium"/>
            <person name="Kohler A."/>
            <person name="Kuo A."/>
            <person name="Nagy L.G."/>
            <person name="Floudas D."/>
            <person name="Copeland A."/>
            <person name="Barry K.W."/>
            <person name="Cichocki N."/>
            <person name="Veneault-Fourrey C."/>
            <person name="LaButti K."/>
            <person name="Lindquist E.A."/>
            <person name="Lipzen A."/>
            <person name="Lundell T."/>
            <person name="Morin E."/>
            <person name="Murat C."/>
            <person name="Riley R."/>
            <person name="Ohm R."/>
            <person name="Sun H."/>
            <person name="Tunlid A."/>
            <person name="Henrissat B."/>
            <person name="Grigoriev I.V."/>
            <person name="Hibbett D.S."/>
            <person name="Martin F."/>
        </authorList>
    </citation>
    <scope>NUCLEOTIDE SEQUENCE [LARGE SCALE GENOMIC DNA]</scope>
    <source>
        <strain evidence="9">MUT 4182</strain>
    </source>
</reference>
<evidence type="ECO:0000313" key="9">
    <source>
        <dbReference type="Proteomes" id="UP000054248"/>
    </source>
</evidence>
<dbReference type="InterPro" id="IPR037867">
    <property type="entry name" value="Swd2/WDR82"/>
</dbReference>
<keyword evidence="3 6" id="KW-0853">WD repeat</keyword>
<evidence type="ECO:0000313" key="8">
    <source>
        <dbReference type="EMBL" id="KIO34279.1"/>
    </source>
</evidence>
<dbReference type="Pfam" id="PF00400">
    <property type="entry name" value="WD40"/>
    <property type="match status" value="3"/>
</dbReference>
<dbReference type="AlphaFoldDB" id="A0A0C3QYF4"/>
<feature type="repeat" description="WD" evidence="6">
    <location>
        <begin position="129"/>
        <end position="164"/>
    </location>
</feature>
<dbReference type="SUPFAM" id="SSF50978">
    <property type="entry name" value="WD40 repeat-like"/>
    <property type="match status" value="1"/>
</dbReference>
<dbReference type="STRING" id="1051891.A0A0C3QYF4"/>
<dbReference type="FunFam" id="2.130.10.10:FF:001194">
    <property type="entry name" value="Unplaced genomic scaffold supercont1.1, whole genome shotgun sequence"/>
    <property type="match status" value="1"/>
</dbReference>
<accession>A0A0C3QYF4</accession>
<dbReference type="HOGENOM" id="CLU_044117_3_0_1"/>
<evidence type="ECO:0000256" key="4">
    <source>
        <dbReference type="ARBA" id="ARBA00022737"/>
    </source>
</evidence>
<evidence type="ECO:0000256" key="7">
    <source>
        <dbReference type="SAM" id="MobiDB-lite"/>
    </source>
</evidence>
<feature type="compositionally biased region" description="Pro residues" evidence="7">
    <location>
        <begin position="34"/>
        <end position="47"/>
    </location>
</feature>
<reference evidence="8 9" key="1">
    <citation type="submission" date="2014-04" db="EMBL/GenBank/DDBJ databases">
        <authorList>
            <consortium name="DOE Joint Genome Institute"/>
            <person name="Kuo A."/>
            <person name="Girlanda M."/>
            <person name="Perotto S."/>
            <person name="Kohler A."/>
            <person name="Nagy L.G."/>
            <person name="Floudas D."/>
            <person name="Copeland A."/>
            <person name="Barry K.W."/>
            <person name="Cichocki N."/>
            <person name="Veneault-Fourrey C."/>
            <person name="LaButti K."/>
            <person name="Lindquist E.A."/>
            <person name="Lipzen A."/>
            <person name="Lundell T."/>
            <person name="Morin E."/>
            <person name="Murat C."/>
            <person name="Sun H."/>
            <person name="Tunlid A."/>
            <person name="Henrissat B."/>
            <person name="Grigoriev I.V."/>
            <person name="Hibbett D.S."/>
            <person name="Martin F."/>
            <person name="Nordberg H.P."/>
            <person name="Cantor M.N."/>
            <person name="Hua S.X."/>
        </authorList>
    </citation>
    <scope>NUCLEOTIDE SEQUENCE [LARGE SCALE GENOMIC DNA]</scope>
    <source>
        <strain evidence="8 9">MUT 4182</strain>
    </source>
</reference>
<dbReference type="GO" id="GO:0016070">
    <property type="term" value="P:RNA metabolic process"/>
    <property type="evidence" value="ECO:0007669"/>
    <property type="project" value="UniProtKB-ARBA"/>
</dbReference>
<evidence type="ECO:0000256" key="1">
    <source>
        <dbReference type="ARBA" id="ARBA00004123"/>
    </source>
</evidence>
<feature type="region of interest" description="Disordered" evidence="7">
    <location>
        <begin position="27"/>
        <end position="50"/>
    </location>
</feature>
<dbReference type="InterPro" id="IPR015943">
    <property type="entry name" value="WD40/YVTN_repeat-like_dom_sf"/>
</dbReference>
<proteinExistence type="inferred from homology"/>
<dbReference type="PANTHER" id="PTHR19861">
    <property type="entry name" value="WD40 REPEAT PROTEIN SWD2"/>
    <property type="match status" value="1"/>
</dbReference>